<feature type="transmembrane region" description="Helical" evidence="8">
    <location>
        <begin position="185"/>
        <end position="206"/>
    </location>
</feature>
<dbReference type="GO" id="GO:0055085">
    <property type="term" value="P:transmembrane transport"/>
    <property type="evidence" value="ECO:0007669"/>
    <property type="project" value="InterPro"/>
</dbReference>
<dbReference type="AlphaFoldDB" id="A0A430FR88"/>
<feature type="transmembrane region" description="Helical" evidence="8">
    <location>
        <begin position="255"/>
        <end position="273"/>
    </location>
</feature>
<dbReference type="InterPro" id="IPR004776">
    <property type="entry name" value="Mem_transp_PIN-like"/>
</dbReference>
<comment type="caution">
    <text evidence="9">The sequence shown here is derived from an EMBL/GenBank/DDBJ whole genome shotgun (WGS) entry which is preliminary data.</text>
</comment>
<organism evidence="9 10">
    <name type="scientific">Bifidobacterium samirii</name>
    <dbReference type="NCBI Taxonomy" id="2306974"/>
    <lineage>
        <taxon>Bacteria</taxon>
        <taxon>Bacillati</taxon>
        <taxon>Actinomycetota</taxon>
        <taxon>Actinomycetes</taxon>
        <taxon>Bifidobacteriales</taxon>
        <taxon>Bifidobacteriaceae</taxon>
        <taxon>Bifidobacterium</taxon>
    </lineage>
</organism>
<feature type="transmembrane region" description="Helical" evidence="8">
    <location>
        <begin position="92"/>
        <end position="114"/>
    </location>
</feature>
<feature type="transmembrane region" description="Helical" evidence="8">
    <location>
        <begin position="311"/>
        <end position="334"/>
    </location>
</feature>
<dbReference type="EMBL" id="QXGK01000013">
    <property type="protein sequence ID" value="RSX55350.1"/>
    <property type="molecule type" value="Genomic_DNA"/>
</dbReference>
<dbReference type="InterPro" id="IPR038770">
    <property type="entry name" value="Na+/solute_symporter_sf"/>
</dbReference>
<evidence type="ECO:0000256" key="2">
    <source>
        <dbReference type="ARBA" id="ARBA00010145"/>
    </source>
</evidence>
<comment type="subcellular location">
    <subcellularLocation>
        <location evidence="1">Cell membrane</location>
        <topology evidence="1">Multi-pass membrane protein</topology>
    </subcellularLocation>
</comment>
<evidence type="ECO:0000256" key="4">
    <source>
        <dbReference type="ARBA" id="ARBA00022475"/>
    </source>
</evidence>
<feature type="transmembrane region" description="Helical" evidence="8">
    <location>
        <begin position="6"/>
        <end position="21"/>
    </location>
</feature>
<gene>
    <name evidence="9" type="ORF">D2E24_1365</name>
</gene>
<dbReference type="Proteomes" id="UP000287470">
    <property type="component" value="Unassembled WGS sequence"/>
</dbReference>
<evidence type="ECO:0000256" key="5">
    <source>
        <dbReference type="ARBA" id="ARBA00022692"/>
    </source>
</evidence>
<dbReference type="RefSeq" id="WP_125968626.1">
    <property type="nucleotide sequence ID" value="NZ_QXGK01000013.1"/>
</dbReference>
<protein>
    <submittedName>
        <fullName evidence="9">Permease</fullName>
    </submittedName>
</protein>
<feature type="transmembrane region" description="Helical" evidence="8">
    <location>
        <begin position="120"/>
        <end position="141"/>
    </location>
</feature>
<evidence type="ECO:0000256" key="3">
    <source>
        <dbReference type="ARBA" id="ARBA00022448"/>
    </source>
</evidence>
<keyword evidence="3" id="KW-0813">Transport</keyword>
<dbReference type="Pfam" id="PF03547">
    <property type="entry name" value="Mem_trans"/>
    <property type="match status" value="1"/>
</dbReference>
<dbReference type="GO" id="GO:0005886">
    <property type="term" value="C:plasma membrane"/>
    <property type="evidence" value="ECO:0007669"/>
    <property type="project" value="UniProtKB-SubCell"/>
</dbReference>
<feature type="transmembrane region" description="Helical" evidence="8">
    <location>
        <begin position="33"/>
        <end position="52"/>
    </location>
</feature>
<keyword evidence="5 8" id="KW-0812">Transmembrane</keyword>
<feature type="transmembrane region" description="Helical" evidence="8">
    <location>
        <begin position="279"/>
        <end position="299"/>
    </location>
</feature>
<feature type="transmembrane region" description="Helical" evidence="8">
    <location>
        <begin position="226"/>
        <end position="243"/>
    </location>
</feature>
<evidence type="ECO:0000313" key="10">
    <source>
        <dbReference type="Proteomes" id="UP000287470"/>
    </source>
</evidence>
<evidence type="ECO:0000313" key="9">
    <source>
        <dbReference type="EMBL" id="RSX55350.1"/>
    </source>
</evidence>
<comment type="similarity">
    <text evidence="2">Belongs to the auxin efflux carrier (TC 2.A.69) family.</text>
</comment>
<evidence type="ECO:0000256" key="8">
    <source>
        <dbReference type="SAM" id="Phobius"/>
    </source>
</evidence>
<evidence type="ECO:0000256" key="7">
    <source>
        <dbReference type="ARBA" id="ARBA00023136"/>
    </source>
</evidence>
<dbReference type="OrthoDB" id="3238334at2"/>
<keyword evidence="7 8" id="KW-0472">Membrane</keyword>
<feature type="transmembrane region" description="Helical" evidence="8">
    <location>
        <begin position="58"/>
        <end position="80"/>
    </location>
</feature>
<evidence type="ECO:0000256" key="6">
    <source>
        <dbReference type="ARBA" id="ARBA00022989"/>
    </source>
</evidence>
<keyword evidence="10" id="KW-1185">Reference proteome</keyword>
<reference evidence="9 10" key="1">
    <citation type="submission" date="2018-09" db="EMBL/GenBank/DDBJ databases">
        <title>Characterization of the phylogenetic diversity of five novel species belonging to the genus Bifidobacterium.</title>
        <authorList>
            <person name="Lugli G.A."/>
            <person name="Duranti S."/>
            <person name="Milani C."/>
        </authorList>
    </citation>
    <scope>NUCLEOTIDE SEQUENCE [LARGE SCALE GENOMIC DNA]</scope>
    <source>
        <strain evidence="9 10">2033B</strain>
    </source>
</reference>
<accession>A0A430FR88</accession>
<evidence type="ECO:0000256" key="1">
    <source>
        <dbReference type="ARBA" id="ARBA00004651"/>
    </source>
</evidence>
<keyword evidence="6 8" id="KW-1133">Transmembrane helix</keyword>
<proteinExistence type="inferred from homology"/>
<dbReference type="Gene3D" id="1.20.1530.20">
    <property type="match status" value="1"/>
</dbReference>
<keyword evidence="4" id="KW-1003">Cell membrane</keyword>
<dbReference type="PANTHER" id="PTHR36838:SF3">
    <property type="entry name" value="TRANSPORTER AUXIN EFFLUX CARRIER EC FAMILY"/>
    <property type="match status" value="1"/>
</dbReference>
<name>A0A430FR88_9BIFI</name>
<sequence>MSAILQPVTLLLIILAGYLFKRRGLFGERDYRVIQAAEFNLILPGAIVYSFATNPHDVSLLWLSAFAFVIAAVPPLLIFLATRRRPVADRAFVMLNGSGFNVGCFCFPVATAFLGTAAVVPAAMFDIGNCVMVAAGTNVLTQTLLHIQPGRTLAEQHAGDAPTMPYERPTDPDARRLARRALRRTIAKGFFGSVPFDTYLLMIVLMLADVRIPDVVASLVQPLSNANAFCSMLMVGMLMDLPASRRDVRDVLEVVAWRVPFAIAFALLAWFALPFDPMIRETVVICCLAPTAVFSTLFTDKVLGNARLAGFTLALTAVIALFTMTGAHLLIGALG</sequence>
<dbReference type="PANTHER" id="PTHR36838">
    <property type="entry name" value="AUXIN EFFLUX CARRIER FAMILY PROTEIN"/>
    <property type="match status" value="1"/>
</dbReference>